<sequence length="203" mass="23734">MLVVHWSPVNNSKHILKNGIRKSPNGIYCYPVTGHRSLDRWWMKALKRFRKDGKSYNGFIFKVEEQDLPAYYGHFIGATTRDKFEKPIKSLSELGQELQNTVIWRIGERVSWSAAGIPTNETDYLKLGREEIFKRPELYKETLNDAAFMEYILGDYQIVLTKSINSNRIIRVIPANEEFGRVLYKNKKQKYSEGELKEGKYFG</sequence>
<dbReference type="EMBL" id="LYPA01000023">
    <property type="protein sequence ID" value="OBR68936.1"/>
    <property type="molecule type" value="Genomic_DNA"/>
</dbReference>
<proteinExistence type="predicted"/>
<name>A0A1A5YTH5_9BACL</name>
<evidence type="ECO:0000313" key="2">
    <source>
        <dbReference type="Proteomes" id="UP000092024"/>
    </source>
</evidence>
<dbReference type="RefSeq" id="WP_068678789.1">
    <property type="nucleotide sequence ID" value="NZ_LYPA01000023.1"/>
</dbReference>
<gene>
    <name evidence="1" type="ORF">A7K91_15015</name>
</gene>
<protein>
    <submittedName>
        <fullName evidence="1">Uncharacterized protein</fullName>
    </submittedName>
</protein>
<dbReference type="Proteomes" id="UP000092024">
    <property type="component" value="Unassembled WGS sequence"/>
</dbReference>
<dbReference type="STRING" id="1844972.A7K91_15015"/>
<dbReference type="AlphaFoldDB" id="A0A1A5YTH5"/>
<reference evidence="1 2" key="1">
    <citation type="submission" date="2016-05" db="EMBL/GenBank/DDBJ databases">
        <title>Paenibacillus oryzae. sp. nov., isolated from the rice root.</title>
        <authorList>
            <person name="Zhang J."/>
            <person name="Zhang X."/>
        </authorList>
    </citation>
    <scope>NUCLEOTIDE SEQUENCE [LARGE SCALE GENOMIC DNA]</scope>
    <source>
        <strain evidence="1 2">1DrF-4</strain>
    </source>
</reference>
<accession>A0A1A5YTH5</accession>
<keyword evidence="2" id="KW-1185">Reference proteome</keyword>
<comment type="caution">
    <text evidence="1">The sequence shown here is derived from an EMBL/GenBank/DDBJ whole genome shotgun (WGS) entry which is preliminary data.</text>
</comment>
<evidence type="ECO:0000313" key="1">
    <source>
        <dbReference type="EMBL" id="OBR68936.1"/>
    </source>
</evidence>
<organism evidence="1 2">
    <name type="scientific">Paenibacillus oryzae</name>
    <dbReference type="NCBI Taxonomy" id="1844972"/>
    <lineage>
        <taxon>Bacteria</taxon>
        <taxon>Bacillati</taxon>
        <taxon>Bacillota</taxon>
        <taxon>Bacilli</taxon>
        <taxon>Bacillales</taxon>
        <taxon>Paenibacillaceae</taxon>
        <taxon>Paenibacillus</taxon>
    </lineage>
</organism>